<keyword evidence="9" id="KW-1185">Reference proteome</keyword>
<organism evidence="8 9">
    <name type="scientific">Candidatus Methylacidithermus pantelleriae</name>
    <dbReference type="NCBI Taxonomy" id="2744239"/>
    <lineage>
        <taxon>Bacteria</taxon>
        <taxon>Pseudomonadati</taxon>
        <taxon>Verrucomicrobiota</taxon>
        <taxon>Methylacidiphilae</taxon>
        <taxon>Methylacidiphilales</taxon>
        <taxon>Methylacidiphilaceae</taxon>
        <taxon>Candidatus Methylacidithermus</taxon>
    </lineage>
</organism>
<dbReference type="EMBL" id="CAJNOB010000034">
    <property type="protein sequence ID" value="CAF0700832.1"/>
    <property type="molecule type" value="Genomic_DNA"/>
</dbReference>
<keyword evidence="2" id="KW-0813">Transport</keyword>
<dbReference type="InterPro" id="IPR027417">
    <property type="entry name" value="P-loop_NTPase"/>
</dbReference>
<dbReference type="GO" id="GO:0005886">
    <property type="term" value="C:plasma membrane"/>
    <property type="evidence" value="ECO:0007669"/>
    <property type="project" value="UniProtKB-SubCell"/>
</dbReference>
<reference evidence="8" key="1">
    <citation type="submission" date="2021-02" db="EMBL/GenBank/DDBJ databases">
        <authorList>
            <person name="Cremers G."/>
            <person name="Picone N."/>
        </authorList>
    </citation>
    <scope>NUCLEOTIDE SEQUENCE</scope>
    <source>
        <strain evidence="8">PQ17</strain>
    </source>
</reference>
<evidence type="ECO:0000256" key="5">
    <source>
        <dbReference type="ARBA" id="ARBA00022840"/>
    </source>
</evidence>
<evidence type="ECO:0000313" key="8">
    <source>
        <dbReference type="EMBL" id="CAF0700832.1"/>
    </source>
</evidence>
<feature type="domain" description="ABC transporter" evidence="7">
    <location>
        <begin position="5"/>
        <end position="238"/>
    </location>
</feature>
<dbReference type="PROSITE" id="PS50893">
    <property type="entry name" value="ABC_TRANSPORTER_2"/>
    <property type="match status" value="1"/>
</dbReference>
<dbReference type="SUPFAM" id="SSF52540">
    <property type="entry name" value="P-loop containing nucleoside triphosphate hydrolases"/>
    <property type="match status" value="1"/>
</dbReference>
<name>A0A8J2FSU4_9BACT</name>
<protein>
    <submittedName>
        <fullName evidence="8">Nitrate ABC transporter, ATP-binding protein</fullName>
    </submittedName>
</protein>
<proteinExistence type="predicted"/>
<dbReference type="RefSeq" id="WP_174582185.1">
    <property type="nucleotide sequence ID" value="NZ_CAJNOB010000034.1"/>
</dbReference>
<dbReference type="Proteomes" id="UP000663859">
    <property type="component" value="Unassembled WGS sequence"/>
</dbReference>
<dbReference type="GO" id="GO:0016887">
    <property type="term" value="F:ATP hydrolysis activity"/>
    <property type="evidence" value="ECO:0007669"/>
    <property type="project" value="InterPro"/>
</dbReference>
<dbReference type="InterPro" id="IPR050166">
    <property type="entry name" value="ABC_transporter_ATP-bind"/>
</dbReference>
<evidence type="ECO:0000313" key="9">
    <source>
        <dbReference type="Proteomes" id="UP000663859"/>
    </source>
</evidence>
<comment type="subcellular location">
    <subcellularLocation>
        <location evidence="1">Cell membrane</location>
        <topology evidence="1">Peripheral membrane protein</topology>
    </subcellularLocation>
</comment>
<comment type="caution">
    <text evidence="8">The sequence shown here is derived from an EMBL/GenBank/DDBJ whole genome shotgun (WGS) entry which is preliminary data.</text>
</comment>
<dbReference type="Pfam" id="PF00005">
    <property type="entry name" value="ABC_tran"/>
    <property type="match status" value="1"/>
</dbReference>
<sequence length="294" mass="32741">MKGFWEARELGKAFWTPQGLTFVVRHFSLCFEPGEFVCLVGHSGCGKSTVLSILAGLQAPTEGGIYRRGVPVRRADRTRAMVFQSPSLFPWMTAEQNVALALEGTHPELSGKERREKARFYLGKVGLEEVAGKRIGELSMGMRQRVNVARAFAMEPELLLLDEPFGMLDSITRSELQEVLLEHWGQSACAGLMVTHDIEEAVYLADRIVVMTDGPEATVGKIFRNPSPRPKDRRQLGEDPVLLALRQEIFELLEGSAGSLRSVSGAEGAQWIFRSSGRPLVKRKWSQRVETTVK</sequence>
<dbReference type="SMART" id="SM00382">
    <property type="entry name" value="AAA"/>
    <property type="match status" value="1"/>
</dbReference>
<evidence type="ECO:0000256" key="2">
    <source>
        <dbReference type="ARBA" id="ARBA00022448"/>
    </source>
</evidence>
<keyword evidence="5 8" id="KW-0067">ATP-binding</keyword>
<evidence type="ECO:0000256" key="6">
    <source>
        <dbReference type="ARBA" id="ARBA00023136"/>
    </source>
</evidence>
<dbReference type="InterPro" id="IPR003439">
    <property type="entry name" value="ABC_transporter-like_ATP-bd"/>
</dbReference>
<dbReference type="CDD" id="cd03293">
    <property type="entry name" value="ABC_NrtD_SsuB_transporters"/>
    <property type="match status" value="1"/>
</dbReference>
<dbReference type="InterPro" id="IPR003593">
    <property type="entry name" value="AAA+_ATPase"/>
</dbReference>
<evidence type="ECO:0000259" key="7">
    <source>
        <dbReference type="PROSITE" id="PS50893"/>
    </source>
</evidence>
<dbReference type="AlphaFoldDB" id="A0A8J2FSU4"/>
<evidence type="ECO:0000256" key="4">
    <source>
        <dbReference type="ARBA" id="ARBA00022741"/>
    </source>
</evidence>
<dbReference type="Gene3D" id="3.40.50.300">
    <property type="entry name" value="P-loop containing nucleotide triphosphate hydrolases"/>
    <property type="match status" value="1"/>
</dbReference>
<keyword evidence="6" id="KW-0472">Membrane</keyword>
<evidence type="ECO:0000256" key="3">
    <source>
        <dbReference type="ARBA" id="ARBA00022475"/>
    </source>
</evidence>
<evidence type="ECO:0000256" key="1">
    <source>
        <dbReference type="ARBA" id="ARBA00004202"/>
    </source>
</evidence>
<accession>A0A8J2FSU4</accession>
<keyword evidence="3" id="KW-1003">Cell membrane</keyword>
<gene>
    <name evidence="8" type="primary">nrtD</name>
    <name evidence="8" type="ORF">MPNT_40048</name>
</gene>
<dbReference type="PANTHER" id="PTHR42788:SF7">
    <property type="entry name" value="NITRATE ABC TRANSPORTER ATP-BINDING PROTEIN"/>
    <property type="match status" value="1"/>
</dbReference>
<dbReference type="GO" id="GO:0005524">
    <property type="term" value="F:ATP binding"/>
    <property type="evidence" value="ECO:0007669"/>
    <property type="project" value="UniProtKB-KW"/>
</dbReference>
<keyword evidence="4" id="KW-0547">Nucleotide-binding</keyword>
<dbReference type="PANTHER" id="PTHR42788">
    <property type="entry name" value="TAURINE IMPORT ATP-BINDING PROTEIN-RELATED"/>
    <property type="match status" value="1"/>
</dbReference>